<dbReference type="InterPro" id="IPR003765">
    <property type="entry name" value="NO3_reductase_chaperone_NarJ"/>
</dbReference>
<name>A0ABY9VF53_9BACI</name>
<organism evidence="2 3">
    <name type="scientific">Mesobacillus jeotgali</name>
    <dbReference type="NCBI Taxonomy" id="129985"/>
    <lineage>
        <taxon>Bacteria</taxon>
        <taxon>Bacillati</taxon>
        <taxon>Bacillota</taxon>
        <taxon>Bacilli</taxon>
        <taxon>Bacillales</taxon>
        <taxon>Bacillaceae</taxon>
        <taxon>Mesobacillus</taxon>
    </lineage>
</organism>
<evidence type="ECO:0000256" key="1">
    <source>
        <dbReference type="ARBA" id="ARBA00023063"/>
    </source>
</evidence>
<keyword evidence="1" id="KW-0534">Nitrate assimilation</keyword>
<dbReference type="InterPro" id="IPR020945">
    <property type="entry name" value="DMSO/NO3_reduct_chaperone"/>
</dbReference>
<dbReference type="Pfam" id="PF02613">
    <property type="entry name" value="Nitrate_red_del"/>
    <property type="match status" value="1"/>
</dbReference>
<proteinExistence type="predicted"/>
<dbReference type="Gene3D" id="1.10.3480.10">
    <property type="entry name" value="TorD-like"/>
    <property type="match status" value="1"/>
</dbReference>
<gene>
    <name evidence="2" type="primary">narJ</name>
    <name evidence="2" type="ORF">RH061_18905</name>
</gene>
<dbReference type="PANTHER" id="PTHR43680">
    <property type="entry name" value="NITRATE REDUCTASE MOLYBDENUM COFACTOR ASSEMBLY CHAPERONE"/>
    <property type="match status" value="1"/>
</dbReference>
<protein>
    <submittedName>
        <fullName evidence="2">Nitrate reductase molybdenum cofactor assembly chaperone</fullName>
    </submittedName>
</protein>
<dbReference type="PANTHER" id="PTHR43680:SF2">
    <property type="entry name" value="NITRATE REDUCTASE MOLYBDENUM COFACTOR ASSEMBLY CHAPERONE NARJ"/>
    <property type="match status" value="1"/>
</dbReference>
<dbReference type="NCBIfam" id="TIGR00684">
    <property type="entry name" value="narJ"/>
    <property type="match status" value="1"/>
</dbReference>
<evidence type="ECO:0000313" key="3">
    <source>
        <dbReference type="Proteomes" id="UP001303324"/>
    </source>
</evidence>
<dbReference type="InterPro" id="IPR036411">
    <property type="entry name" value="TorD-like_sf"/>
</dbReference>
<accession>A0ABY9VF53</accession>
<keyword evidence="3" id="KW-1185">Reference proteome</keyword>
<evidence type="ECO:0000313" key="2">
    <source>
        <dbReference type="EMBL" id="WNF22208.1"/>
    </source>
</evidence>
<dbReference type="EMBL" id="CP134494">
    <property type="protein sequence ID" value="WNF22208.1"/>
    <property type="molecule type" value="Genomic_DNA"/>
</dbReference>
<dbReference type="RefSeq" id="WP_311072370.1">
    <property type="nucleotide sequence ID" value="NZ_CP134494.1"/>
</dbReference>
<dbReference type="Proteomes" id="UP001303324">
    <property type="component" value="Chromosome"/>
</dbReference>
<dbReference type="SUPFAM" id="SSF89155">
    <property type="entry name" value="TorD-like"/>
    <property type="match status" value="1"/>
</dbReference>
<reference evidence="2 3" key="1">
    <citation type="submission" date="2023-09" db="EMBL/GenBank/DDBJ databases">
        <title>Microbial mechanism of fulvic acid promoting antimony reduction mineralization in rice fields.</title>
        <authorList>
            <person name="Chen G."/>
            <person name="Lan J."/>
        </authorList>
    </citation>
    <scope>NUCLEOTIDE SEQUENCE [LARGE SCALE GENOMIC DNA]</scope>
    <source>
        <strain evidence="2 3">PS1</strain>
    </source>
</reference>
<sequence length="185" mass="21662">MNQSQVVYKLSSILLHYPEKEWKEYLSELHKEASIINDAKLRGMIGNFLDYLDRTSMEKLCQNYVLTFDFNDRSTLYLTYSVFKDNRERGPALVKLRNEFLEAGADLESDELPDYLPLILEFASITETEKSAKILKLHFRAIERLSLELESMNSPYHYLLGACVLCIKQLRTNEQISRKGERRII</sequence>